<evidence type="ECO:0000313" key="3">
    <source>
        <dbReference type="Proteomes" id="UP000289738"/>
    </source>
</evidence>
<dbReference type="PANTHER" id="PTHR31286:SF99">
    <property type="entry name" value="DUF4283 DOMAIN-CONTAINING PROTEIN"/>
    <property type="match status" value="1"/>
</dbReference>
<dbReference type="STRING" id="3818.A0A445AJE0"/>
<dbReference type="InterPro" id="IPR025558">
    <property type="entry name" value="DUF4283"/>
</dbReference>
<evidence type="ECO:0000259" key="1">
    <source>
        <dbReference type="Pfam" id="PF14111"/>
    </source>
</evidence>
<organism evidence="2 3">
    <name type="scientific">Arachis hypogaea</name>
    <name type="common">Peanut</name>
    <dbReference type="NCBI Taxonomy" id="3818"/>
    <lineage>
        <taxon>Eukaryota</taxon>
        <taxon>Viridiplantae</taxon>
        <taxon>Streptophyta</taxon>
        <taxon>Embryophyta</taxon>
        <taxon>Tracheophyta</taxon>
        <taxon>Spermatophyta</taxon>
        <taxon>Magnoliopsida</taxon>
        <taxon>eudicotyledons</taxon>
        <taxon>Gunneridae</taxon>
        <taxon>Pentapetalae</taxon>
        <taxon>rosids</taxon>
        <taxon>fabids</taxon>
        <taxon>Fabales</taxon>
        <taxon>Fabaceae</taxon>
        <taxon>Papilionoideae</taxon>
        <taxon>50 kb inversion clade</taxon>
        <taxon>dalbergioids sensu lato</taxon>
        <taxon>Dalbergieae</taxon>
        <taxon>Pterocarpus clade</taxon>
        <taxon>Arachis</taxon>
    </lineage>
</organism>
<name>A0A445AJE0_ARAHY</name>
<dbReference type="InterPro" id="IPR040256">
    <property type="entry name" value="At4g02000-like"/>
</dbReference>
<dbReference type="Pfam" id="PF14111">
    <property type="entry name" value="DUF4283"/>
    <property type="match status" value="1"/>
</dbReference>
<gene>
    <name evidence="2" type="ORF">Ahy_B02g060779</name>
</gene>
<reference evidence="2 3" key="1">
    <citation type="submission" date="2019-01" db="EMBL/GenBank/DDBJ databases">
        <title>Sequencing of cultivated peanut Arachis hypogaea provides insights into genome evolution and oil improvement.</title>
        <authorList>
            <person name="Chen X."/>
        </authorList>
    </citation>
    <scope>NUCLEOTIDE SEQUENCE [LARGE SCALE GENOMIC DNA]</scope>
    <source>
        <strain evidence="3">cv. Fuhuasheng</strain>
        <tissue evidence="2">Leaves</tissue>
    </source>
</reference>
<dbReference type="EMBL" id="SDMP01000012">
    <property type="protein sequence ID" value="RYR26532.1"/>
    <property type="molecule type" value="Genomic_DNA"/>
</dbReference>
<proteinExistence type="predicted"/>
<comment type="caution">
    <text evidence="2">The sequence shown here is derived from an EMBL/GenBank/DDBJ whole genome shotgun (WGS) entry which is preliminary data.</text>
</comment>
<sequence length="157" mass="18674">MVSEDYISEDLGLYLLMEDPASFNHKPTIELSLEEYKDWCKSWKLSLIVKPLGKVLNLQALDRWVQRRWVKKGSIRVMDLEGNFFLVRFTDQDDYSHAFFEETWMIADHYLLVQRWRPLFIPREMDVQKKVGKALGTMLKVDDLTSIHSRGRFTRIC</sequence>
<evidence type="ECO:0000313" key="2">
    <source>
        <dbReference type="EMBL" id="RYR26532.1"/>
    </source>
</evidence>
<dbReference type="Proteomes" id="UP000289738">
    <property type="component" value="Chromosome B02"/>
</dbReference>
<protein>
    <recommendedName>
        <fullName evidence="1">DUF4283 domain-containing protein</fullName>
    </recommendedName>
</protein>
<keyword evidence="3" id="KW-1185">Reference proteome</keyword>
<accession>A0A445AJE0</accession>
<feature type="domain" description="DUF4283" evidence="1">
    <location>
        <begin position="41"/>
        <end position="123"/>
    </location>
</feature>
<dbReference type="AlphaFoldDB" id="A0A445AJE0"/>
<dbReference type="PANTHER" id="PTHR31286">
    <property type="entry name" value="GLYCINE-RICH CELL WALL STRUCTURAL PROTEIN 1.8-LIKE"/>
    <property type="match status" value="1"/>
</dbReference>